<reference evidence="8" key="1">
    <citation type="journal article" date="2019" name="Plant J.">
        <title>Chlorella vulgaris genome assembly and annotation reveals the molecular basis for metabolic acclimation to high light conditions.</title>
        <authorList>
            <person name="Cecchin M."/>
            <person name="Marcolungo L."/>
            <person name="Rossato M."/>
            <person name="Girolomoni L."/>
            <person name="Cosentino E."/>
            <person name="Cuine S."/>
            <person name="Li-Beisson Y."/>
            <person name="Delledonne M."/>
            <person name="Ballottari M."/>
        </authorList>
    </citation>
    <scope>NUCLEOTIDE SEQUENCE</scope>
    <source>
        <strain evidence="8">211/11P</strain>
    </source>
</reference>
<accession>A0A9D4TF01</accession>
<dbReference type="InterPro" id="IPR036396">
    <property type="entry name" value="Cyt_P450_sf"/>
</dbReference>
<feature type="compositionally biased region" description="Low complexity" evidence="6">
    <location>
        <begin position="531"/>
        <end position="545"/>
    </location>
</feature>
<feature type="binding site" description="axial binding residue" evidence="5">
    <location>
        <position position="477"/>
    </location>
    <ligand>
        <name>heme</name>
        <dbReference type="ChEBI" id="CHEBI:30413"/>
    </ligand>
    <ligandPart>
        <name>Fe</name>
        <dbReference type="ChEBI" id="CHEBI:18248"/>
    </ligandPart>
</feature>
<dbReference type="GO" id="GO:0020037">
    <property type="term" value="F:heme binding"/>
    <property type="evidence" value="ECO:0007669"/>
    <property type="project" value="InterPro"/>
</dbReference>
<evidence type="ECO:0000256" key="3">
    <source>
        <dbReference type="ARBA" id="ARBA00022723"/>
    </source>
</evidence>
<evidence type="ECO:0000313" key="8">
    <source>
        <dbReference type="EMBL" id="KAI3423916.1"/>
    </source>
</evidence>
<dbReference type="PRINTS" id="PR00465">
    <property type="entry name" value="EP450IV"/>
</dbReference>
<dbReference type="GO" id="GO:0005506">
    <property type="term" value="F:iron ion binding"/>
    <property type="evidence" value="ECO:0007669"/>
    <property type="project" value="InterPro"/>
</dbReference>
<keyword evidence="9" id="KW-1185">Reference proteome</keyword>
<name>A0A9D4TF01_CHLVU</name>
<comment type="similarity">
    <text evidence="1">Belongs to the cytochrome P450 family.</text>
</comment>
<evidence type="ECO:0000313" key="9">
    <source>
        <dbReference type="Proteomes" id="UP001055712"/>
    </source>
</evidence>
<evidence type="ECO:0000256" key="7">
    <source>
        <dbReference type="SAM" id="SignalP"/>
    </source>
</evidence>
<comment type="cofactor">
    <cofactor evidence="5">
        <name>heme</name>
        <dbReference type="ChEBI" id="CHEBI:30413"/>
    </cofactor>
</comment>
<dbReference type="Gene3D" id="1.10.630.10">
    <property type="entry name" value="Cytochrome P450"/>
    <property type="match status" value="1"/>
</dbReference>
<feature type="region of interest" description="Disordered" evidence="6">
    <location>
        <begin position="509"/>
        <end position="553"/>
    </location>
</feature>
<keyword evidence="3 5" id="KW-0479">Metal-binding</keyword>
<dbReference type="GO" id="GO:0016705">
    <property type="term" value="F:oxidoreductase activity, acting on paired donors, with incorporation or reduction of molecular oxygen"/>
    <property type="evidence" value="ECO:0007669"/>
    <property type="project" value="InterPro"/>
</dbReference>
<dbReference type="Pfam" id="PF00067">
    <property type="entry name" value="p450"/>
    <property type="match status" value="1"/>
</dbReference>
<protein>
    <recommendedName>
        <fullName evidence="10">Cytochrome P450</fullName>
    </recommendedName>
</protein>
<reference evidence="8" key="2">
    <citation type="submission" date="2020-11" db="EMBL/GenBank/DDBJ databases">
        <authorList>
            <person name="Cecchin M."/>
            <person name="Marcolungo L."/>
            <person name="Rossato M."/>
            <person name="Girolomoni L."/>
            <person name="Cosentino E."/>
            <person name="Cuine S."/>
            <person name="Li-Beisson Y."/>
            <person name="Delledonne M."/>
            <person name="Ballottari M."/>
        </authorList>
    </citation>
    <scope>NUCLEOTIDE SEQUENCE</scope>
    <source>
        <strain evidence="8">211/11P</strain>
        <tissue evidence="8">Whole cell</tissue>
    </source>
</reference>
<evidence type="ECO:0008006" key="10">
    <source>
        <dbReference type="Google" id="ProtNLM"/>
    </source>
</evidence>
<keyword evidence="2 5" id="KW-0349">Heme</keyword>
<sequence>MGTAAVPPVVAGLPLLGSVLALGSGGAAFLHQCRNQYGDAFTLRLLGQRMTFVFAPATLRHYFSAPDSQLSFAPAVQQFTHRVFGLPPQHFYHRHMTMLQALRHELVPSELPRHTARLAGLLLVQLDAWPATGQLDLWEQVKQLVFQSSVALLFGPAFLQSNAACQHTQEGQPGASPGAAAASLQTNPASPSGCSSTLSSSSGRRAEQLQRDFFAFEAGFELAASPVPHILQPGFLAARRRLLAALRTAHKLGMFEGTVAGSLIQACGLPEQYVPNMLLAVLWASQANAVPAAFWSLGFLLLPENRRHLQAVVQEAQQAVTAGTDTPEPAADNAQLLPAHRQHATVKGLPPLLTDDQQRGLVALAANRRSAAAAAVAEALRLRSFSIDVRIAAADSALPCGQAADGSMRAVWVQKGDVVAISPYECHQDPRLFQSSAHTYDPQREGIQLGGGTAAHAAVVGVNGIAGLSFGAGKYRCPGRSFAETELALITSLLLLCFDWQLLPREATAAGKGQARPPPQPQPPAAGGAGQQQQPQQAVPGDPGRLLPPPDLKKLVGIKIPSGPCWVQYKRRELPTWPDSVLSHPL</sequence>
<gene>
    <name evidence="8" type="ORF">D9Q98_009750</name>
</gene>
<feature type="chain" id="PRO_5038497100" description="Cytochrome P450" evidence="7">
    <location>
        <begin position="22"/>
        <end position="586"/>
    </location>
</feature>
<feature type="signal peptide" evidence="7">
    <location>
        <begin position="1"/>
        <end position="21"/>
    </location>
</feature>
<evidence type="ECO:0000256" key="6">
    <source>
        <dbReference type="SAM" id="MobiDB-lite"/>
    </source>
</evidence>
<dbReference type="InterPro" id="IPR002403">
    <property type="entry name" value="Cyt_P450_E_grp-IV"/>
</dbReference>
<comment type="caution">
    <text evidence="8">The sequence shown here is derived from an EMBL/GenBank/DDBJ whole genome shotgun (WGS) entry which is preliminary data.</text>
</comment>
<evidence type="ECO:0000256" key="5">
    <source>
        <dbReference type="PIRSR" id="PIRSR602403-1"/>
    </source>
</evidence>
<feature type="compositionally biased region" description="Low complexity" evidence="6">
    <location>
        <begin position="190"/>
        <end position="201"/>
    </location>
</feature>
<dbReference type="EMBL" id="SIDB01000014">
    <property type="protein sequence ID" value="KAI3423916.1"/>
    <property type="molecule type" value="Genomic_DNA"/>
</dbReference>
<evidence type="ECO:0000256" key="2">
    <source>
        <dbReference type="ARBA" id="ARBA00022617"/>
    </source>
</evidence>
<keyword evidence="7" id="KW-0732">Signal</keyword>
<dbReference type="InterPro" id="IPR001128">
    <property type="entry name" value="Cyt_P450"/>
</dbReference>
<dbReference type="GO" id="GO:0004497">
    <property type="term" value="F:monooxygenase activity"/>
    <property type="evidence" value="ECO:0007669"/>
    <property type="project" value="InterPro"/>
</dbReference>
<feature type="region of interest" description="Disordered" evidence="6">
    <location>
        <begin position="168"/>
        <end position="201"/>
    </location>
</feature>
<feature type="compositionally biased region" description="Low complexity" evidence="6">
    <location>
        <begin position="173"/>
        <end position="183"/>
    </location>
</feature>
<dbReference type="InterPro" id="IPR050529">
    <property type="entry name" value="CYP450_sterol_14alpha_dmase"/>
</dbReference>
<evidence type="ECO:0000256" key="1">
    <source>
        <dbReference type="ARBA" id="ARBA00010617"/>
    </source>
</evidence>
<keyword evidence="4 5" id="KW-0408">Iron</keyword>
<organism evidence="8 9">
    <name type="scientific">Chlorella vulgaris</name>
    <name type="common">Green alga</name>
    <dbReference type="NCBI Taxonomy" id="3077"/>
    <lineage>
        <taxon>Eukaryota</taxon>
        <taxon>Viridiplantae</taxon>
        <taxon>Chlorophyta</taxon>
        <taxon>core chlorophytes</taxon>
        <taxon>Trebouxiophyceae</taxon>
        <taxon>Chlorellales</taxon>
        <taxon>Chlorellaceae</taxon>
        <taxon>Chlorella clade</taxon>
        <taxon>Chlorella</taxon>
    </lineage>
</organism>
<proteinExistence type="inferred from homology"/>
<dbReference type="SUPFAM" id="SSF48264">
    <property type="entry name" value="Cytochrome P450"/>
    <property type="match status" value="1"/>
</dbReference>
<dbReference type="OrthoDB" id="6692864at2759"/>
<dbReference type="AlphaFoldDB" id="A0A9D4TF01"/>
<dbReference type="PANTHER" id="PTHR24304">
    <property type="entry name" value="CYTOCHROME P450 FAMILY 7"/>
    <property type="match status" value="1"/>
</dbReference>
<evidence type="ECO:0000256" key="4">
    <source>
        <dbReference type="ARBA" id="ARBA00023004"/>
    </source>
</evidence>
<dbReference type="Proteomes" id="UP001055712">
    <property type="component" value="Unassembled WGS sequence"/>
</dbReference>
<dbReference type="PANTHER" id="PTHR24304:SF2">
    <property type="entry name" value="24-HYDROXYCHOLESTEROL 7-ALPHA-HYDROXYLASE"/>
    <property type="match status" value="1"/>
</dbReference>